<dbReference type="PANTHER" id="PTHR46268">
    <property type="entry name" value="STRESS RESPONSE PROTEIN NHAX"/>
    <property type="match status" value="1"/>
</dbReference>
<dbReference type="Proteomes" id="UP001272940">
    <property type="component" value="Unassembled WGS sequence"/>
</dbReference>
<dbReference type="Pfam" id="PF00582">
    <property type="entry name" value="Usp"/>
    <property type="match status" value="1"/>
</dbReference>
<feature type="domain" description="UspA" evidence="2">
    <location>
        <begin position="162"/>
        <end position="274"/>
    </location>
</feature>
<reference evidence="3 4" key="1">
    <citation type="journal article" date="2023" name="FEMS Microbes">
        <title>Whole genomes of deep-sea sponge-associated bacteria exhibit high novel natural product potential.</title>
        <authorList>
            <person name="Hesketh-Best P.J."/>
            <person name="January G.G."/>
            <person name="Koch M.J."/>
            <person name="Warburton P.J."/>
            <person name="Howell K.L."/>
            <person name="Upton M."/>
        </authorList>
    </citation>
    <scope>NUCLEOTIDE SEQUENCE [LARGE SCALE GENOMIC DNA]</scope>
    <source>
        <strain evidence="3 4">PC206-O</strain>
    </source>
</reference>
<dbReference type="PANTHER" id="PTHR46268:SF15">
    <property type="entry name" value="UNIVERSAL STRESS PROTEIN HP_0031"/>
    <property type="match status" value="1"/>
</dbReference>
<dbReference type="RefSeq" id="WP_066626033.1">
    <property type="nucleotide sequence ID" value="NZ_JAMYEC010000001.1"/>
</dbReference>
<sequence length="277" mass="29273">MRFASLLVYTDEGPEARRRIALAGEIAGLFQSHLIGMAASLPHVPQIDPYAGGAMLGEMLGLFRDMAETDVGRARALFWDVVGETADQAEWRGDVGYPSDLVVQALRAADLVILGRCDPTRRPARSPDPAEVLMAAGRPVLIVPPAIAIGPVGTPAVIAWKDCREAQRAVAAALPLLGASSIVHVIEVCTAEQAEDARDRVSDVAIFLGRHGIVASAQTVQGDGGPRSDQIIAFAEDRGAGLIVAGGYGHARLREWVMGGVTHGLLERSPVCLLLSH</sequence>
<comment type="caution">
    <text evidence="3">The sequence shown here is derived from an EMBL/GenBank/DDBJ whole genome shotgun (WGS) entry which is preliminary data.</text>
</comment>
<dbReference type="CDD" id="cd00293">
    <property type="entry name" value="USP-like"/>
    <property type="match status" value="1"/>
</dbReference>
<dbReference type="Gene3D" id="3.40.50.12370">
    <property type="match status" value="1"/>
</dbReference>
<dbReference type="EMBL" id="JAMYEC010000001">
    <property type="protein sequence ID" value="MDX2333565.1"/>
    <property type="molecule type" value="Genomic_DNA"/>
</dbReference>
<organism evidence="3 4">
    <name type="scientific">Brevundimonas vesicularis</name>
    <name type="common">Pseudomonas vesicularis</name>
    <dbReference type="NCBI Taxonomy" id="41276"/>
    <lineage>
        <taxon>Bacteria</taxon>
        <taxon>Pseudomonadati</taxon>
        <taxon>Pseudomonadota</taxon>
        <taxon>Alphaproteobacteria</taxon>
        <taxon>Caulobacterales</taxon>
        <taxon>Caulobacteraceae</taxon>
        <taxon>Brevundimonas</taxon>
    </lineage>
</organism>
<protein>
    <submittedName>
        <fullName evidence="3">Universal stress protein</fullName>
    </submittedName>
</protein>
<evidence type="ECO:0000256" key="1">
    <source>
        <dbReference type="ARBA" id="ARBA00008791"/>
    </source>
</evidence>
<keyword evidence="4" id="KW-1185">Reference proteome</keyword>
<evidence type="ECO:0000313" key="3">
    <source>
        <dbReference type="EMBL" id="MDX2333565.1"/>
    </source>
</evidence>
<evidence type="ECO:0000259" key="2">
    <source>
        <dbReference type="Pfam" id="PF00582"/>
    </source>
</evidence>
<accession>A0ABU4KKN5</accession>
<comment type="similarity">
    <text evidence="1">Belongs to the universal stress protein A family.</text>
</comment>
<proteinExistence type="inferred from homology"/>
<gene>
    <name evidence="3" type="ORF">NJD11_01240</name>
</gene>
<name>A0ABU4KKN5_BREVE</name>
<dbReference type="SUPFAM" id="SSF52402">
    <property type="entry name" value="Adenine nucleotide alpha hydrolases-like"/>
    <property type="match status" value="2"/>
</dbReference>
<dbReference type="InterPro" id="IPR006016">
    <property type="entry name" value="UspA"/>
</dbReference>
<evidence type="ECO:0000313" key="4">
    <source>
        <dbReference type="Proteomes" id="UP001272940"/>
    </source>
</evidence>